<evidence type="ECO:0000256" key="1">
    <source>
        <dbReference type="SAM" id="Phobius"/>
    </source>
</evidence>
<reference evidence="3" key="2">
    <citation type="submission" date="2014-07" db="EMBL/GenBank/DDBJ databases">
        <authorList>
            <person name="Hull J."/>
        </authorList>
    </citation>
    <scope>NUCLEOTIDE SEQUENCE</scope>
</reference>
<name>A0A0A9XJZ1_LYGHE</name>
<evidence type="ECO:0000256" key="2">
    <source>
        <dbReference type="SAM" id="SignalP"/>
    </source>
</evidence>
<keyword evidence="1" id="KW-0472">Membrane</keyword>
<proteinExistence type="predicted"/>
<dbReference type="AlphaFoldDB" id="A0A0A9XJZ1"/>
<dbReference type="GO" id="GO:0007229">
    <property type="term" value="P:integrin-mediated signaling pathway"/>
    <property type="evidence" value="ECO:0007669"/>
    <property type="project" value="UniProtKB-KW"/>
</dbReference>
<protein>
    <submittedName>
        <fullName evidence="3">Disintegrin and metalloproteinase domain-containing protein 23</fullName>
    </submittedName>
</protein>
<keyword evidence="1" id="KW-0812">Transmembrane</keyword>
<keyword evidence="2" id="KW-0732">Signal</keyword>
<evidence type="ECO:0000313" key="3">
    <source>
        <dbReference type="EMBL" id="JAG17435.1"/>
    </source>
</evidence>
<feature type="transmembrane region" description="Helical" evidence="1">
    <location>
        <begin position="85"/>
        <end position="111"/>
    </location>
</feature>
<dbReference type="EMBL" id="GBHO01026169">
    <property type="protein sequence ID" value="JAG17435.1"/>
    <property type="molecule type" value="Transcribed_RNA"/>
</dbReference>
<keyword evidence="1" id="KW-1133">Transmembrane helix</keyword>
<accession>A0A0A9XJZ1</accession>
<feature type="chain" id="PRO_5002070017" evidence="2">
    <location>
        <begin position="24"/>
        <end position="146"/>
    </location>
</feature>
<feature type="signal peptide" evidence="2">
    <location>
        <begin position="1"/>
        <end position="23"/>
    </location>
</feature>
<sequence>MPSVNRVMFLVSSILQVLYAALAEESRKCLGHLEECGNHETCLQVAQHDDIPFQGVCSCLSGFHREGTDCVVNSPISSPSTSEPILGSIATALLWTVGVLAALAATLALLIRRYALLDRLYALRVRRYDTVFVSTAANVDDDAPIT</sequence>
<keyword evidence="3" id="KW-0401">Integrin</keyword>
<gene>
    <name evidence="3" type="primary">ADAM23</name>
    <name evidence="3" type="ORF">CM83_50705</name>
</gene>
<reference evidence="3" key="1">
    <citation type="journal article" date="2014" name="PLoS ONE">
        <title>Transcriptome-Based Identification of ABC Transporters in the Western Tarnished Plant Bug Lygus hesperus.</title>
        <authorList>
            <person name="Hull J.J."/>
            <person name="Chaney K."/>
            <person name="Geib S.M."/>
            <person name="Fabrick J.A."/>
            <person name="Brent C.S."/>
            <person name="Walsh D."/>
            <person name="Lavine L.C."/>
        </authorList>
    </citation>
    <scope>NUCLEOTIDE SEQUENCE</scope>
</reference>
<organism evidence="3">
    <name type="scientific">Lygus hesperus</name>
    <name type="common">Western plant bug</name>
    <dbReference type="NCBI Taxonomy" id="30085"/>
    <lineage>
        <taxon>Eukaryota</taxon>
        <taxon>Metazoa</taxon>
        <taxon>Ecdysozoa</taxon>
        <taxon>Arthropoda</taxon>
        <taxon>Hexapoda</taxon>
        <taxon>Insecta</taxon>
        <taxon>Pterygota</taxon>
        <taxon>Neoptera</taxon>
        <taxon>Paraneoptera</taxon>
        <taxon>Hemiptera</taxon>
        <taxon>Heteroptera</taxon>
        <taxon>Panheteroptera</taxon>
        <taxon>Cimicomorpha</taxon>
        <taxon>Miridae</taxon>
        <taxon>Mirini</taxon>
        <taxon>Lygus</taxon>
    </lineage>
</organism>